<keyword evidence="2" id="KW-0812">Transmembrane</keyword>
<sequence length="525" mass="57590">MNSNRLIATVTSVDVVMSAPPPAVPSKARFNTAIPSPTAFPQVSLSDSTDSYTRSNFQGIVLGDNGHSTSSTKLLAIVSTSPLALLPTSKPTINSLGVEQAPSMHTSNRAIATTLIVLLFVFGIFFIAGYWGSDKSSRWKSLRWTRHPESQWTALSSNRVEPERYTTMSQALEGGTEQDGDLNAGVHLSSISPRSKSRRVKSNPLQSYLNYRRGCTTLEEIDEEVDSMEQTTSSRKSARRALTPGLGPARYRLKTSKWGVDTSMNLHVKSGGTIRTNPHLASSRKTLCIPHTAGSLRQDAGEGSHQHLIGDLDEIGNDVDLSEFGRNHHRRESDINQSSGASHFLTRLKASIMGGSKLSGTKSSGSQSQRELPGTSGKEVADWDSEEEFERKSGPEDASELRYLILASYHDTPTKDLSGKRELSLADIPLPELPALAWNMTTANSNAARPDNKTQNDTTGLYNRYCQEMTTPTKPRHDDWMLSSRDLSSSSCNWASPETPTRKPAEPTPNLTENRTYFATSRLNF</sequence>
<keyword evidence="2" id="KW-1133">Transmembrane helix</keyword>
<dbReference type="Proteomes" id="UP000235388">
    <property type="component" value="Unassembled WGS sequence"/>
</dbReference>
<evidence type="ECO:0000256" key="1">
    <source>
        <dbReference type="SAM" id="MobiDB-lite"/>
    </source>
</evidence>
<organism evidence="3 4">
    <name type="scientific">Puccinia coronata f. sp. avenae</name>
    <dbReference type="NCBI Taxonomy" id="200324"/>
    <lineage>
        <taxon>Eukaryota</taxon>
        <taxon>Fungi</taxon>
        <taxon>Dikarya</taxon>
        <taxon>Basidiomycota</taxon>
        <taxon>Pucciniomycotina</taxon>
        <taxon>Pucciniomycetes</taxon>
        <taxon>Pucciniales</taxon>
        <taxon>Pucciniaceae</taxon>
        <taxon>Puccinia</taxon>
    </lineage>
</organism>
<dbReference type="AlphaFoldDB" id="A0A2N5W7W0"/>
<keyword evidence="2" id="KW-0472">Membrane</keyword>
<proteinExistence type="predicted"/>
<dbReference type="EMBL" id="PGCJ01000003">
    <property type="protein sequence ID" value="PLW58336.1"/>
    <property type="molecule type" value="Genomic_DNA"/>
</dbReference>
<dbReference type="OrthoDB" id="2499035at2759"/>
<feature type="region of interest" description="Disordered" evidence="1">
    <location>
        <begin position="355"/>
        <end position="396"/>
    </location>
</feature>
<feature type="compositionally biased region" description="Low complexity" evidence="1">
    <location>
        <begin position="355"/>
        <end position="369"/>
    </location>
</feature>
<evidence type="ECO:0000313" key="3">
    <source>
        <dbReference type="EMBL" id="PLW58336.1"/>
    </source>
</evidence>
<reference evidence="3 4" key="1">
    <citation type="submission" date="2017-11" db="EMBL/GenBank/DDBJ databases">
        <title>De novo assembly and phasing of dikaryotic genomes from two isolates of Puccinia coronata f. sp. avenae, the causal agent of oat crown rust.</title>
        <authorList>
            <person name="Miller M.E."/>
            <person name="Zhang Y."/>
            <person name="Omidvar V."/>
            <person name="Sperschneider J."/>
            <person name="Schwessinger B."/>
            <person name="Raley C."/>
            <person name="Palmer J.M."/>
            <person name="Garnica D."/>
            <person name="Upadhyaya N."/>
            <person name="Rathjen J."/>
            <person name="Taylor J.M."/>
            <person name="Park R.F."/>
            <person name="Dodds P.N."/>
            <person name="Hirsch C.D."/>
            <person name="Kianian S.F."/>
            <person name="Figueroa M."/>
        </authorList>
    </citation>
    <scope>NUCLEOTIDE SEQUENCE [LARGE SCALE GENOMIC DNA]</scope>
    <source>
        <strain evidence="3">12NC29</strain>
    </source>
</reference>
<feature type="region of interest" description="Disordered" evidence="1">
    <location>
        <begin position="491"/>
        <end position="512"/>
    </location>
</feature>
<name>A0A2N5W7W0_9BASI</name>
<keyword evidence="4" id="KW-1185">Reference proteome</keyword>
<evidence type="ECO:0000313" key="4">
    <source>
        <dbReference type="Proteomes" id="UP000235388"/>
    </source>
</evidence>
<comment type="caution">
    <text evidence="3">The sequence shown here is derived from an EMBL/GenBank/DDBJ whole genome shotgun (WGS) entry which is preliminary data.</text>
</comment>
<protein>
    <submittedName>
        <fullName evidence="3">Uncharacterized protein</fullName>
    </submittedName>
</protein>
<feature type="transmembrane region" description="Helical" evidence="2">
    <location>
        <begin position="110"/>
        <end position="133"/>
    </location>
</feature>
<gene>
    <name evidence="3" type="ORF">PCANC_00552</name>
</gene>
<evidence type="ECO:0000256" key="2">
    <source>
        <dbReference type="SAM" id="Phobius"/>
    </source>
</evidence>
<accession>A0A2N5W7W0</accession>